<dbReference type="Proteomes" id="UP000824890">
    <property type="component" value="Unassembled WGS sequence"/>
</dbReference>
<protein>
    <submittedName>
        <fullName evidence="2">Uncharacterized protein</fullName>
    </submittedName>
</protein>
<gene>
    <name evidence="2" type="ORF">HID58_006813</name>
</gene>
<feature type="region of interest" description="Disordered" evidence="1">
    <location>
        <begin position="1"/>
        <end position="27"/>
    </location>
</feature>
<evidence type="ECO:0000313" key="3">
    <source>
        <dbReference type="Proteomes" id="UP000824890"/>
    </source>
</evidence>
<sequence length="209" mass="23276">MFATVVWTQASTPNRESTQHSKTRKKKEKQRIWIFSVMATKVDEEAGVNGAGGTIKEEKIPLLKAQDFLDIENNNLYTRQALSTIFTNGLHLRSFTDFDRDLNGTVCYGLATASVFGAVVMFDQNVVNCYHMFVSATSKSLRRDSEEASPTIVLSNLNCFLNLSLLAETGDQSAVGYHVWPTSSSHHHLKQLHGLQSSPIFAESVKKCM</sequence>
<reference evidence="2 3" key="1">
    <citation type="submission" date="2021-05" db="EMBL/GenBank/DDBJ databases">
        <title>Genome Assembly of Synthetic Allotetraploid Brassica napus Reveals Homoeologous Exchanges between Subgenomes.</title>
        <authorList>
            <person name="Davis J.T."/>
        </authorList>
    </citation>
    <scope>NUCLEOTIDE SEQUENCE [LARGE SCALE GENOMIC DNA]</scope>
    <source>
        <strain evidence="3">cv. Da-Ae</strain>
        <tissue evidence="2">Seedling</tissue>
    </source>
</reference>
<feature type="compositionally biased region" description="Polar residues" evidence="1">
    <location>
        <begin position="1"/>
        <end position="16"/>
    </location>
</feature>
<comment type="caution">
    <text evidence="2">The sequence shown here is derived from an EMBL/GenBank/DDBJ whole genome shotgun (WGS) entry which is preliminary data.</text>
</comment>
<keyword evidence="3" id="KW-1185">Reference proteome</keyword>
<evidence type="ECO:0000256" key="1">
    <source>
        <dbReference type="SAM" id="MobiDB-lite"/>
    </source>
</evidence>
<accession>A0ABQ8EDB8</accession>
<name>A0ABQ8EDB8_BRANA</name>
<dbReference type="EMBL" id="JAGKQM010000002">
    <property type="protein sequence ID" value="KAH0939352.1"/>
    <property type="molecule type" value="Genomic_DNA"/>
</dbReference>
<proteinExistence type="predicted"/>
<organism evidence="2 3">
    <name type="scientific">Brassica napus</name>
    <name type="common">Rape</name>
    <dbReference type="NCBI Taxonomy" id="3708"/>
    <lineage>
        <taxon>Eukaryota</taxon>
        <taxon>Viridiplantae</taxon>
        <taxon>Streptophyta</taxon>
        <taxon>Embryophyta</taxon>
        <taxon>Tracheophyta</taxon>
        <taxon>Spermatophyta</taxon>
        <taxon>Magnoliopsida</taxon>
        <taxon>eudicotyledons</taxon>
        <taxon>Gunneridae</taxon>
        <taxon>Pentapetalae</taxon>
        <taxon>rosids</taxon>
        <taxon>malvids</taxon>
        <taxon>Brassicales</taxon>
        <taxon>Brassicaceae</taxon>
        <taxon>Brassiceae</taxon>
        <taxon>Brassica</taxon>
    </lineage>
</organism>
<evidence type="ECO:0000313" key="2">
    <source>
        <dbReference type="EMBL" id="KAH0939352.1"/>
    </source>
</evidence>